<accession>A0A5R8P6I1</accession>
<dbReference type="SUPFAM" id="SSF52777">
    <property type="entry name" value="CoA-dependent acyltransferases"/>
    <property type="match status" value="1"/>
</dbReference>
<gene>
    <name evidence="1" type="ORF">FEK35_27900</name>
</gene>
<dbReference type="AlphaFoldDB" id="A0A5R8P6I1"/>
<sequence>MFIDTVPVRVRFDASESVLDVLSRTQGEQADLLDHRYVGLAEIQ</sequence>
<evidence type="ECO:0000313" key="2">
    <source>
        <dbReference type="Proteomes" id="UP000308349"/>
    </source>
</evidence>
<protein>
    <submittedName>
        <fullName evidence="1">Uncharacterized protein</fullName>
    </submittedName>
</protein>
<evidence type="ECO:0000313" key="1">
    <source>
        <dbReference type="EMBL" id="TLF96683.1"/>
    </source>
</evidence>
<dbReference type="EMBL" id="VBUU01000042">
    <property type="protein sequence ID" value="TLF96683.1"/>
    <property type="molecule type" value="Genomic_DNA"/>
</dbReference>
<dbReference type="Gene3D" id="3.30.559.30">
    <property type="entry name" value="Nonribosomal peptide synthetase, condensation domain"/>
    <property type="match status" value="1"/>
</dbReference>
<name>A0A5R8P6I1_9NOCA</name>
<comment type="caution">
    <text evidence="1">The sequence shown here is derived from an EMBL/GenBank/DDBJ whole genome shotgun (WGS) entry which is preliminary data.</text>
</comment>
<organism evidence="1 2">
    <name type="scientific">Nocardia cyriacigeorgica</name>
    <dbReference type="NCBI Taxonomy" id="135487"/>
    <lineage>
        <taxon>Bacteria</taxon>
        <taxon>Bacillati</taxon>
        <taxon>Actinomycetota</taxon>
        <taxon>Actinomycetes</taxon>
        <taxon>Mycobacteriales</taxon>
        <taxon>Nocardiaceae</taxon>
        <taxon>Nocardia</taxon>
    </lineage>
</organism>
<reference evidence="1 2" key="1">
    <citation type="submission" date="2019-05" db="EMBL/GenBank/DDBJ databases">
        <title>Genomes sequences of two Nocardia cyriacigeorgica environmental isolates, type strains Nocardia asteroides ATCC 19247 and Nocardia cyriacigeorgica DSM 44484.</title>
        <authorList>
            <person name="Vautrin F."/>
            <person name="Bergeron E."/>
            <person name="Dubost A."/>
            <person name="Abrouk D."/>
            <person name="Rodriguez Nava V."/>
            <person name="Pujic P."/>
        </authorList>
    </citation>
    <scope>NUCLEOTIDE SEQUENCE [LARGE SCALE GENOMIC DNA]</scope>
    <source>
        <strain evidence="1 2">EML 1456</strain>
    </source>
</reference>
<proteinExistence type="predicted"/>
<dbReference type="Proteomes" id="UP000308349">
    <property type="component" value="Unassembled WGS sequence"/>
</dbReference>